<reference evidence="2 3" key="1">
    <citation type="submission" date="2017-06" db="EMBL/GenBank/DDBJ databases">
        <title>A platform for efficient transgenesis in Macrostomum lignano, a flatworm model organism for stem cell research.</title>
        <authorList>
            <person name="Berezikov E."/>
        </authorList>
    </citation>
    <scope>NUCLEOTIDE SEQUENCE [LARGE SCALE GENOMIC DNA]</scope>
    <source>
        <strain evidence="2">DV1</strain>
        <tissue evidence="2">Whole organism</tissue>
    </source>
</reference>
<comment type="caution">
    <text evidence="2">The sequence shown here is derived from an EMBL/GenBank/DDBJ whole genome shotgun (WGS) entry which is preliminary data.</text>
</comment>
<dbReference type="AlphaFoldDB" id="A0A267GD27"/>
<accession>A0A267GD27</accession>
<proteinExistence type="predicted"/>
<organism evidence="2 3">
    <name type="scientific">Macrostomum lignano</name>
    <dbReference type="NCBI Taxonomy" id="282301"/>
    <lineage>
        <taxon>Eukaryota</taxon>
        <taxon>Metazoa</taxon>
        <taxon>Spiralia</taxon>
        <taxon>Lophotrochozoa</taxon>
        <taxon>Platyhelminthes</taxon>
        <taxon>Rhabditophora</taxon>
        <taxon>Macrostomorpha</taxon>
        <taxon>Macrostomida</taxon>
        <taxon>Macrostomidae</taxon>
        <taxon>Macrostomum</taxon>
    </lineage>
</organism>
<dbReference type="STRING" id="282301.A0A267GD27"/>
<feature type="non-terminal residue" evidence="2">
    <location>
        <position position="1"/>
    </location>
</feature>
<evidence type="ECO:0000313" key="2">
    <source>
        <dbReference type="EMBL" id="PAA83219.1"/>
    </source>
</evidence>
<evidence type="ECO:0000313" key="1">
    <source>
        <dbReference type="EMBL" id="PAA74727.1"/>
    </source>
</evidence>
<dbReference type="Proteomes" id="UP000215902">
    <property type="component" value="Unassembled WGS sequence"/>
</dbReference>
<evidence type="ECO:0000313" key="3">
    <source>
        <dbReference type="Proteomes" id="UP000215902"/>
    </source>
</evidence>
<keyword evidence="3" id="KW-1185">Reference proteome</keyword>
<dbReference type="EMBL" id="NIVC01000427">
    <property type="protein sequence ID" value="PAA83219.1"/>
    <property type="molecule type" value="Genomic_DNA"/>
</dbReference>
<dbReference type="SUPFAM" id="SSF53300">
    <property type="entry name" value="vWA-like"/>
    <property type="match status" value="1"/>
</dbReference>
<dbReference type="InterPro" id="IPR036465">
    <property type="entry name" value="vWFA_dom_sf"/>
</dbReference>
<sequence length="437" mass="47644">DRIDYRQAVNSNKQMAAAKPVDLVFAFNTIQLFDSYGCALDNRILVEVAKIFPRLSGDIPNSQLAVIVTTRYQNLGAASDVLAQFLTSQLPGAGDCTLPRGRTEHLLKLAVEKISWRQGSSRALVLVDQPVSHDSSAVPQLKQLGVAVYSVHCGPPAQSADSCCSLTFMRHLANETGGLCLQLAELRDLPDFLTAAAYRASGSSRLQYAYECEVRSRRSPHCEAVGMLSLVRRASAETVILDDEEFGDASETPVDRKTRTAVRVARESCTGLSLPAPLDELVWSPWRLIGRPSRSRPALRADRLSWQPYKGTKSVIRRSLLPGSVAGVDSPLTDAPLAVELAVQPRSDSACRCPLFGRVLAAGRPATLGHLLAGRPTVRAQFRRVLNCGMLIFVRLADASRIALAERRLERAVSYAWISGRPVRLAGSFVSVDKSRL</sequence>
<dbReference type="EMBL" id="NIVC01000927">
    <property type="protein sequence ID" value="PAA74727.1"/>
    <property type="molecule type" value="Genomic_DNA"/>
</dbReference>
<protein>
    <submittedName>
        <fullName evidence="2">Uncharacterized protein</fullName>
    </submittedName>
</protein>
<gene>
    <name evidence="1" type="ORF">BOX15_Mlig020700g1</name>
    <name evidence="2" type="ORF">BOX15_Mlig028846g1</name>
</gene>
<name>A0A267GD27_9PLAT</name>